<dbReference type="RefSeq" id="WP_103904174.1">
    <property type="nucleotide sequence ID" value="NZ_PQWB01000123.1"/>
</dbReference>
<dbReference type="OrthoDB" id="9789139at2"/>
<dbReference type="SUPFAM" id="SSF52141">
    <property type="entry name" value="Uracil-DNA glycosylase-like"/>
    <property type="match status" value="1"/>
</dbReference>
<dbReference type="InterPro" id="IPR005122">
    <property type="entry name" value="Uracil-DNA_glycosylase-like"/>
</dbReference>
<dbReference type="Gene3D" id="3.40.470.10">
    <property type="entry name" value="Uracil-DNA glycosylase-like domain"/>
    <property type="match status" value="1"/>
</dbReference>
<dbReference type="CDD" id="cd10033">
    <property type="entry name" value="UDG_like"/>
    <property type="match status" value="1"/>
</dbReference>
<proteinExistence type="predicted"/>
<gene>
    <name evidence="2" type="ORF">C2I19_18870</name>
</gene>
<evidence type="ECO:0000313" key="2">
    <source>
        <dbReference type="EMBL" id="POZ60406.1"/>
    </source>
</evidence>
<evidence type="ECO:0000313" key="3">
    <source>
        <dbReference type="Proteomes" id="UP000237082"/>
    </source>
</evidence>
<sequence length="194" mass="21788">MAETLDRLLGEIEACRACAGHLPHEPRPVLRGAAGARILLAGQAPGRKVHESGVPWLDASGERLREWLEVDAATFYDASRFAIVPMGFCYPGRGSSGDLPPRAECRALWHPRLLPLLGEVRLILAVGEYAQAYHLPRRKKSLTETVAAWREYLPGAAPLPHPSPRNQLWLRRNPWFERELLPELRLLVKTILED</sequence>
<reference evidence="3" key="1">
    <citation type="submission" date="2018-02" db="EMBL/GenBank/DDBJ databases">
        <authorList>
            <person name="O'Hara-Hanley K."/>
            <person name="Soby S."/>
        </authorList>
    </citation>
    <scope>NUCLEOTIDE SEQUENCE [LARGE SCALE GENOMIC DNA]</scope>
    <source>
        <strain evidence="3">MWU14-2602</strain>
    </source>
</reference>
<dbReference type="AlphaFoldDB" id="A0A2S5DBE6"/>
<feature type="domain" description="Uracil-DNA glycosylase-like" evidence="1">
    <location>
        <begin position="29"/>
        <end position="185"/>
    </location>
</feature>
<dbReference type="EMBL" id="PQWB01000123">
    <property type="protein sequence ID" value="POZ60406.1"/>
    <property type="molecule type" value="Genomic_DNA"/>
</dbReference>
<accession>A0A2S5DBE6</accession>
<comment type="caution">
    <text evidence="2">The sequence shown here is derived from an EMBL/GenBank/DDBJ whole genome shotgun (WGS) entry which is preliminary data.</text>
</comment>
<organism evidence="2 3">
    <name type="scientific">Chromobacterium alticapitis</name>
    <dbReference type="NCBI Taxonomy" id="2073169"/>
    <lineage>
        <taxon>Bacteria</taxon>
        <taxon>Pseudomonadati</taxon>
        <taxon>Pseudomonadota</taxon>
        <taxon>Betaproteobacteria</taxon>
        <taxon>Neisseriales</taxon>
        <taxon>Chromobacteriaceae</taxon>
        <taxon>Chromobacterium</taxon>
    </lineage>
</organism>
<dbReference type="Proteomes" id="UP000237082">
    <property type="component" value="Unassembled WGS sequence"/>
</dbReference>
<protein>
    <submittedName>
        <fullName evidence="2">Uracil-DNA glycosylase</fullName>
    </submittedName>
</protein>
<dbReference type="SMART" id="SM00987">
    <property type="entry name" value="UreE_C"/>
    <property type="match status" value="1"/>
</dbReference>
<dbReference type="Pfam" id="PF03167">
    <property type="entry name" value="UDG"/>
    <property type="match status" value="1"/>
</dbReference>
<dbReference type="InterPro" id="IPR036895">
    <property type="entry name" value="Uracil-DNA_glycosylase-like_sf"/>
</dbReference>
<name>A0A2S5DBE6_9NEIS</name>
<evidence type="ECO:0000259" key="1">
    <source>
        <dbReference type="SMART" id="SM00986"/>
    </source>
</evidence>
<dbReference type="InterPro" id="IPR047124">
    <property type="entry name" value="HI_0220.2"/>
</dbReference>
<dbReference type="PANTHER" id="PTHR42160">
    <property type="entry name" value="URACIL-DNA GLYCOSYLASE SUPERFAMILY PROTEIN"/>
    <property type="match status" value="1"/>
</dbReference>
<dbReference type="PANTHER" id="PTHR42160:SF1">
    <property type="entry name" value="URACIL-DNA GLYCOSYLASE SUPERFAMILY PROTEIN"/>
    <property type="match status" value="1"/>
</dbReference>
<keyword evidence="3" id="KW-1185">Reference proteome</keyword>
<dbReference type="SMART" id="SM00986">
    <property type="entry name" value="UDG"/>
    <property type="match status" value="1"/>
</dbReference>